<name>A0A0A9A8F5_ARUDO</name>
<proteinExistence type="predicted"/>
<reference evidence="1" key="2">
    <citation type="journal article" date="2015" name="Data Brief">
        <title>Shoot transcriptome of the giant reed, Arundo donax.</title>
        <authorList>
            <person name="Barrero R.A."/>
            <person name="Guerrero F.D."/>
            <person name="Moolhuijzen P."/>
            <person name="Goolsby J.A."/>
            <person name="Tidwell J."/>
            <person name="Bellgard S.E."/>
            <person name="Bellgard M.I."/>
        </authorList>
    </citation>
    <scope>NUCLEOTIDE SEQUENCE</scope>
    <source>
        <tissue evidence="1">Shoot tissue taken approximately 20 cm above the soil surface</tissue>
    </source>
</reference>
<organism evidence="1">
    <name type="scientific">Arundo donax</name>
    <name type="common">Giant reed</name>
    <name type="synonym">Donax arundinaceus</name>
    <dbReference type="NCBI Taxonomy" id="35708"/>
    <lineage>
        <taxon>Eukaryota</taxon>
        <taxon>Viridiplantae</taxon>
        <taxon>Streptophyta</taxon>
        <taxon>Embryophyta</taxon>
        <taxon>Tracheophyta</taxon>
        <taxon>Spermatophyta</taxon>
        <taxon>Magnoliopsida</taxon>
        <taxon>Liliopsida</taxon>
        <taxon>Poales</taxon>
        <taxon>Poaceae</taxon>
        <taxon>PACMAD clade</taxon>
        <taxon>Arundinoideae</taxon>
        <taxon>Arundineae</taxon>
        <taxon>Arundo</taxon>
    </lineage>
</organism>
<sequence length="30" mass="3256">MGAVVVQSSLRMAISERAYSHPTCISISFN</sequence>
<protein>
    <submittedName>
        <fullName evidence="1">Uncharacterized protein</fullName>
    </submittedName>
</protein>
<evidence type="ECO:0000313" key="1">
    <source>
        <dbReference type="EMBL" id="JAD43332.1"/>
    </source>
</evidence>
<accession>A0A0A9A8F5</accession>
<reference evidence="1" key="1">
    <citation type="submission" date="2014-09" db="EMBL/GenBank/DDBJ databases">
        <authorList>
            <person name="Magalhaes I.L.F."/>
            <person name="Oliveira U."/>
            <person name="Santos F.R."/>
            <person name="Vidigal T.H.D.A."/>
            <person name="Brescovit A.D."/>
            <person name="Santos A.J."/>
        </authorList>
    </citation>
    <scope>NUCLEOTIDE SEQUENCE</scope>
    <source>
        <tissue evidence="1">Shoot tissue taken approximately 20 cm above the soil surface</tissue>
    </source>
</reference>
<dbReference type="AlphaFoldDB" id="A0A0A9A8F5"/>
<dbReference type="EMBL" id="GBRH01254563">
    <property type="protein sequence ID" value="JAD43332.1"/>
    <property type="molecule type" value="Transcribed_RNA"/>
</dbReference>